<dbReference type="PANTHER" id="PTHR47331">
    <property type="entry name" value="PHD-TYPE DOMAIN-CONTAINING PROTEIN"/>
    <property type="match status" value="1"/>
</dbReference>
<dbReference type="RefSeq" id="XP_008188407.1">
    <property type="nucleotide sequence ID" value="XM_008190185.1"/>
</dbReference>
<sequence>MPATRLPATVRQQYQHLRFADDKFDIPSRIDVLFGADILPSLIRPHADVEHHSGLPSALDTQLGWIIFGSFSTPNKSPPVTLTTAIAPPSIEDLIKKFWLIEEPAAPSSPTTEDQWCEEYFTKSTSRDTTGRFCVALPFRHLFTGPTQQHGTSRHGLGDSRFIALKIFYNLEKRLAKDPVLYAAYRQFMSTYRSLGHMVPAPSPGIYFIPHHAVFKADGDVSKIRVVFDASSASSSGRSLNDILCTGPKL</sequence>
<dbReference type="EnsemblMetazoa" id="XM_008190185.1">
    <property type="protein sequence ID" value="XP_008188407.1"/>
    <property type="gene ID" value="LOC103310822"/>
</dbReference>
<reference evidence="1" key="2">
    <citation type="submission" date="2022-06" db="UniProtKB">
        <authorList>
            <consortium name="EnsemblMetazoa"/>
        </authorList>
    </citation>
    <scope>IDENTIFICATION</scope>
</reference>
<keyword evidence="2" id="KW-1185">Reference proteome</keyword>
<dbReference type="AlphaFoldDB" id="A0A8R2B9N1"/>
<name>A0A8R2B9N1_ACYPI</name>
<dbReference type="Proteomes" id="UP000007819">
    <property type="component" value="Unassembled WGS sequence"/>
</dbReference>
<dbReference type="KEGG" id="api:103310822"/>
<dbReference type="GeneID" id="103310822"/>
<protein>
    <recommendedName>
        <fullName evidence="3">Peptidase aspartic putative domain-containing protein</fullName>
    </recommendedName>
</protein>
<dbReference type="OrthoDB" id="8065733at2759"/>
<evidence type="ECO:0000313" key="2">
    <source>
        <dbReference type="Proteomes" id="UP000007819"/>
    </source>
</evidence>
<organism evidence="1 2">
    <name type="scientific">Acyrthosiphon pisum</name>
    <name type="common">Pea aphid</name>
    <dbReference type="NCBI Taxonomy" id="7029"/>
    <lineage>
        <taxon>Eukaryota</taxon>
        <taxon>Metazoa</taxon>
        <taxon>Ecdysozoa</taxon>
        <taxon>Arthropoda</taxon>
        <taxon>Hexapoda</taxon>
        <taxon>Insecta</taxon>
        <taxon>Pterygota</taxon>
        <taxon>Neoptera</taxon>
        <taxon>Paraneoptera</taxon>
        <taxon>Hemiptera</taxon>
        <taxon>Sternorrhyncha</taxon>
        <taxon>Aphidomorpha</taxon>
        <taxon>Aphidoidea</taxon>
        <taxon>Aphididae</taxon>
        <taxon>Macrosiphini</taxon>
        <taxon>Acyrthosiphon</taxon>
    </lineage>
</organism>
<accession>A0A8R2B9N1</accession>
<reference evidence="2" key="1">
    <citation type="submission" date="2010-06" db="EMBL/GenBank/DDBJ databases">
        <authorList>
            <person name="Jiang H."/>
            <person name="Abraham K."/>
            <person name="Ali S."/>
            <person name="Alsbrooks S.L."/>
            <person name="Anim B.N."/>
            <person name="Anosike U.S."/>
            <person name="Attaway T."/>
            <person name="Bandaranaike D.P."/>
            <person name="Battles P.K."/>
            <person name="Bell S.N."/>
            <person name="Bell A.V."/>
            <person name="Beltran B."/>
            <person name="Bickham C."/>
            <person name="Bustamante Y."/>
            <person name="Caleb T."/>
            <person name="Canada A."/>
            <person name="Cardenas V."/>
            <person name="Carter K."/>
            <person name="Chacko J."/>
            <person name="Chandrabose M.N."/>
            <person name="Chavez D."/>
            <person name="Chavez A."/>
            <person name="Chen L."/>
            <person name="Chu H.-S."/>
            <person name="Claassen K.J."/>
            <person name="Cockrell R."/>
            <person name="Collins M."/>
            <person name="Cooper J.A."/>
            <person name="Cree A."/>
            <person name="Curry S.M."/>
            <person name="Da Y."/>
            <person name="Dao M.D."/>
            <person name="Das B."/>
            <person name="Davila M.-L."/>
            <person name="Davy-Carroll L."/>
            <person name="Denson S."/>
            <person name="Dinh H."/>
            <person name="Ebong V.E."/>
            <person name="Edwards J.R."/>
            <person name="Egan A."/>
            <person name="El-Daye J."/>
            <person name="Escobedo L."/>
            <person name="Fernandez S."/>
            <person name="Fernando P.R."/>
            <person name="Flagg N."/>
            <person name="Forbes L.D."/>
            <person name="Fowler R.G."/>
            <person name="Fu Q."/>
            <person name="Gabisi R.A."/>
            <person name="Ganer J."/>
            <person name="Garbino Pronczuk A."/>
            <person name="Garcia R.M."/>
            <person name="Garner T."/>
            <person name="Garrett T.E."/>
            <person name="Gonzalez D.A."/>
            <person name="Hamid H."/>
            <person name="Hawkins E.S."/>
            <person name="Hirani K."/>
            <person name="Hogues M.E."/>
            <person name="Hollins B."/>
            <person name="Hsiao C.-H."/>
            <person name="Jabil R."/>
            <person name="James M.L."/>
            <person name="Jhangiani S.N."/>
            <person name="Johnson B."/>
            <person name="Johnson Q."/>
            <person name="Joshi V."/>
            <person name="Kalu J.B."/>
            <person name="Kam C."/>
            <person name="Kashfia A."/>
            <person name="Keebler J."/>
            <person name="Kisamo H."/>
            <person name="Kovar C.L."/>
            <person name="Lago L.A."/>
            <person name="Lai C.-Y."/>
            <person name="Laidlaw J."/>
            <person name="Lara F."/>
            <person name="Le T.-K."/>
            <person name="Lee S.L."/>
            <person name="Legall F.H."/>
            <person name="Lemon S.J."/>
            <person name="Lewis L.R."/>
            <person name="Li B."/>
            <person name="Liu Y."/>
            <person name="Liu Y.-S."/>
            <person name="Lopez J."/>
            <person name="Lozado R.J."/>
            <person name="Lu J."/>
            <person name="Madu R.C."/>
            <person name="Maheshwari M."/>
            <person name="Maheshwari R."/>
            <person name="Malloy K."/>
            <person name="Martinez E."/>
            <person name="Mathew T."/>
            <person name="Mercado I.C."/>
            <person name="Mercado C."/>
            <person name="Meyer B."/>
            <person name="Montgomery K."/>
            <person name="Morgan M.B."/>
            <person name="Munidasa M."/>
            <person name="Nazareth L.V."/>
            <person name="Nelson J."/>
            <person name="Ng B.M."/>
            <person name="Nguyen N.B."/>
            <person name="Nguyen P.Q."/>
            <person name="Nguyen T."/>
            <person name="Obregon M."/>
            <person name="Okwuonu G.O."/>
            <person name="Onwere C.G."/>
            <person name="Orozco G."/>
            <person name="Parra A."/>
            <person name="Patel S."/>
            <person name="Patil S."/>
            <person name="Perez A."/>
            <person name="Perez Y."/>
            <person name="Pham C."/>
            <person name="Primus E.L."/>
            <person name="Pu L.-L."/>
            <person name="Puazo M."/>
            <person name="Qin X."/>
            <person name="Quiroz J.B."/>
            <person name="Reese J."/>
            <person name="Richards S."/>
            <person name="Rives C.M."/>
            <person name="Robberts R."/>
            <person name="Ruiz S.J."/>
            <person name="Ruiz M.J."/>
            <person name="Santibanez J."/>
            <person name="Schneider B.W."/>
            <person name="Sisson I."/>
            <person name="Smith M."/>
            <person name="Sodergren E."/>
            <person name="Song X.-Z."/>
            <person name="Song B.B."/>
            <person name="Summersgill H."/>
            <person name="Thelus R."/>
            <person name="Thornton R.D."/>
            <person name="Trejos Z.Y."/>
            <person name="Usmani K."/>
            <person name="Vattathil S."/>
            <person name="Villasana D."/>
            <person name="Walker D.L."/>
            <person name="Wang S."/>
            <person name="Wang K."/>
            <person name="White C.S."/>
            <person name="Williams A.C."/>
            <person name="Williamson J."/>
            <person name="Wilson K."/>
            <person name="Woghiren I.O."/>
            <person name="Woodworth J.R."/>
            <person name="Worley K.C."/>
            <person name="Wright R.A."/>
            <person name="Wu W."/>
            <person name="Young L."/>
            <person name="Zhang L."/>
            <person name="Zhang J."/>
            <person name="Zhu Y."/>
            <person name="Muzny D.M."/>
            <person name="Weinstock G."/>
            <person name="Gibbs R.A."/>
        </authorList>
    </citation>
    <scope>NUCLEOTIDE SEQUENCE [LARGE SCALE GENOMIC DNA]</scope>
    <source>
        <strain evidence="2">LSR1</strain>
    </source>
</reference>
<dbReference type="PANTHER" id="PTHR47331:SF5">
    <property type="entry name" value="RIBONUCLEASE H"/>
    <property type="match status" value="1"/>
</dbReference>
<evidence type="ECO:0000313" key="1">
    <source>
        <dbReference type="EnsemblMetazoa" id="XP_008188407.1"/>
    </source>
</evidence>
<proteinExistence type="predicted"/>
<evidence type="ECO:0008006" key="3">
    <source>
        <dbReference type="Google" id="ProtNLM"/>
    </source>
</evidence>